<gene>
    <name evidence="2" type="ORF">HEMCOM_R13499</name>
</gene>
<dbReference type="EMBL" id="VWZJ01000963">
    <property type="protein sequence ID" value="NXG55184.1"/>
    <property type="molecule type" value="Genomic_DNA"/>
</dbReference>
<sequence length="633" mass="68642">KETPGVKSPTDAAHDSYDSTLVMEDPCALLQRDAGFPDMDHQCKAAAPLLRPEPSPVNLEEQHSAKVSYCSDESADGLRLHQQNSNTEVSALPKQIEGKTVPFPDVLPADLFCIGVEKEGMDTLADVAQRSSVNSVDPNIKDQEKGDLLFIGRVEACLGTLENHSNHTVSDTAPSTSQVVVANSESSSDIKTVTVLKPENSSVTTNDEACEIMEFQSSKGSAEKKVETAASVWEAGCMLPPSKLEACFKAETVSVSKGNQGSQQANTSYISEKLSLGCLASSSLSGLKSNISSDDASREYQISSAASHRKTVGDSRSSDENVKSPLKTASAKPVRFTIAPAWQRSLSGGSNSKEDSYSRSSPTSPIRPEWFEGMTKELTHFDAVIQESAKANSDRFGRDCKDSDLHLNSSMEWADHEVQNVENLFGVKLRRTSSLLKYQNERRAESPKLIPSAVPTASSASVKEDQKSVDNGKPTPGLPVSTKSFVKKPDLLEDKNPPKTRAEEVTKKQNVSSPQLETASSEPAWVFMAKLKQKGFQDHPLAKEHKAEDKALTKVDQEEVEYQVMLLGLMDIFLLAGKVGPIAQEASVIPAAEKEARHSSNLPMTPCSPAEPPWLSLAKKKAKAWSEMPQIVQ</sequence>
<feature type="region of interest" description="Disordered" evidence="1">
    <location>
        <begin position="300"/>
        <end position="329"/>
    </location>
</feature>
<dbReference type="PANTHER" id="PTHR47743:SF2">
    <property type="entry name" value="ACROSOMAL PROTEIN KIAA1210"/>
    <property type="match status" value="1"/>
</dbReference>
<dbReference type="InterPro" id="IPR026713">
    <property type="entry name" value="CRACD-like"/>
</dbReference>
<keyword evidence="3" id="KW-1185">Reference proteome</keyword>
<evidence type="ECO:0000313" key="3">
    <source>
        <dbReference type="Proteomes" id="UP000518305"/>
    </source>
</evidence>
<organism evidence="2 3">
    <name type="scientific">Hemiprocne comata</name>
    <dbReference type="NCBI Taxonomy" id="243314"/>
    <lineage>
        <taxon>Eukaryota</taxon>
        <taxon>Metazoa</taxon>
        <taxon>Chordata</taxon>
        <taxon>Craniata</taxon>
        <taxon>Vertebrata</taxon>
        <taxon>Euteleostomi</taxon>
        <taxon>Archelosauria</taxon>
        <taxon>Archosauria</taxon>
        <taxon>Dinosauria</taxon>
        <taxon>Saurischia</taxon>
        <taxon>Theropoda</taxon>
        <taxon>Coelurosauria</taxon>
        <taxon>Aves</taxon>
        <taxon>Neognathae</taxon>
        <taxon>Neoaves</taxon>
        <taxon>Strisores</taxon>
        <taxon>Apodiformes</taxon>
        <taxon>Apodidae</taxon>
        <taxon>Hemiprocninae</taxon>
        <taxon>Hemiprocne</taxon>
    </lineage>
</organism>
<feature type="non-terminal residue" evidence="2">
    <location>
        <position position="633"/>
    </location>
</feature>
<reference evidence="2 3" key="1">
    <citation type="submission" date="2019-09" db="EMBL/GenBank/DDBJ databases">
        <title>Bird 10,000 Genomes (B10K) Project - Family phase.</title>
        <authorList>
            <person name="Zhang G."/>
        </authorList>
    </citation>
    <scope>NUCLEOTIDE SEQUENCE [LARGE SCALE GENOMIC DNA]</scope>
    <source>
        <strain evidence="2">B10K-DU-001-23</strain>
        <tissue evidence="2">Muscle</tissue>
    </source>
</reference>
<feature type="compositionally biased region" description="Polar residues" evidence="1">
    <location>
        <begin position="508"/>
        <end position="518"/>
    </location>
</feature>
<feature type="region of interest" description="Disordered" evidence="1">
    <location>
        <begin position="441"/>
        <end position="518"/>
    </location>
</feature>
<dbReference type="OrthoDB" id="8869651at2759"/>
<feature type="region of interest" description="Disordered" evidence="1">
    <location>
        <begin position="345"/>
        <end position="368"/>
    </location>
</feature>
<name>A0A7K9CRC2_9AVES</name>
<feature type="compositionally biased region" description="Basic and acidic residues" evidence="1">
    <location>
        <begin position="487"/>
        <end position="507"/>
    </location>
</feature>
<feature type="compositionally biased region" description="Basic and acidic residues" evidence="1">
    <location>
        <begin position="311"/>
        <end position="322"/>
    </location>
</feature>
<feature type="non-terminal residue" evidence="2">
    <location>
        <position position="1"/>
    </location>
</feature>
<dbReference type="Proteomes" id="UP000518305">
    <property type="component" value="Unassembled WGS sequence"/>
</dbReference>
<proteinExistence type="predicted"/>
<evidence type="ECO:0000313" key="2">
    <source>
        <dbReference type="EMBL" id="NXG55184.1"/>
    </source>
</evidence>
<comment type="caution">
    <text evidence="2">The sequence shown here is derived from an EMBL/GenBank/DDBJ whole genome shotgun (WGS) entry which is preliminary data.</text>
</comment>
<protein>
    <submittedName>
        <fullName evidence="2">K1210 protein</fullName>
    </submittedName>
</protein>
<dbReference type="AlphaFoldDB" id="A0A7K9CRC2"/>
<dbReference type="PANTHER" id="PTHR47743">
    <property type="entry name" value="KIAA1210 / KIAA1211 FAMILY MEMBER"/>
    <property type="match status" value="1"/>
</dbReference>
<accession>A0A7K9CRC2</accession>
<feature type="compositionally biased region" description="Low complexity" evidence="1">
    <location>
        <begin position="451"/>
        <end position="461"/>
    </location>
</feature>
<evidence type="ECO:0000256" key="1">
    <source>
        <dbReference type="SAM" id="MobiDB-lite"/>
    </source>
</evidence>